<dbReference type="Proteomes" id="UP001183202">
    <property type="component" value="Unassembled WGS sequence"/>
</dbReference>
<proteinExistence type="predicted"/>
<keyword evidence="2" id="KW-1185">Reference proteome</keyword>
<organism evidence="1 2">
    <name type="scientific">Pseudonocardia charpentierae</name>
    <dbReference type="NCBI Taxonomy" id="3075545"/>
    <lineage>
        <taxon>Bacteria</taxon>
        <taxon>Bacillati</taxon>
        <taxon>Actinomycetota</taxon>
        <taxon>Actinomycetes</taxon>
        <taxon>Pseudonocardiales</taxon>
        <taxon>Pseudonocardiaceae</taxon>
        <taxon>Pseudonocardia</taxon>
    </lineage>
</organism>
<dbReference type="Gene3D" id="3.40.50.2000">
    <property type="entry name" value="Glycogen Phosphorylase B"/>
    <property type="match status" value="2"/>
</dbReference>
<dbReference type="RefSeq" id="WP_311558616.1">
    <property type="nucleotide sequence ID" value="NZ_JAVREJ010000016.1"/>
</dbReference>
<dbReference type="PANTHER" id="PTHR12526:SF638">
    <property type="entry name" value="SPORE COAT PROTEIN SA"/>
    <property type="match status" value="1"/>
</dbReference>
<keyword evidence="1" id="KW-0328">Glycosyltransferase</keyword>
<reference evidence="2" key="1">
    <citation type="submission" date="2023-07" db="EMBL/GenBank/DDBJ databases">
        <title>30 novel species of actinomycetes from the DSMZ collection.</title>
        <authorList>
            <person name="Nouioui I."/>
        </authorList>
    </citation>
    <scope>NUCLEOTIDE SEQUENCE [LARGE SCALE GENOMIC DNA]</scope>
    <source>
        <strain evidence="2">DSM 45834</strain>
    </source>
</reference>
<dbReference type="PANTHER" id="PTHR12526">
    <property type="entry name" value="GLYCOSYLTRANSFERASE"/>
    <property type="match status" value="1"/>
</dbReference>
<evidence type="ECO:0000313" key="1">
    <source>
        <dbReference type="EMBL" id="MDT0352111.1"/>
    </source>
</evidence>
<evidence type="ECO:0000313" key="2">
    <source>
        <dbReference type="Proteomes" id="UP001183202"/>
    </source>
</evidence>
<comment type="caution">
    <text evidence="1">The sequence shown here is derived from an EMBL/GenBank/DDBJ whole genome shotgun (WGS) entry which is preliminary data.</text>
</comment>
<dbReference type="GO" id="GO:0016757">
    <property type="term" value="F:glycosyltransferase activity"/>
    <property type="evidence" value="ECO:0007669"/>
    <property type="project" value="UniProtKB-KW"/>
</dbReference>
<name>A0ABU2NED8_9PSEU</name>
<dbReference type="EC" id="2.4.-.-" evidence="1"/>
<dbReference type="SUPFAM" id="SSF53756">
    <property type="entry name" value="UDP-Glycosyltransferase/glycogen phosphorylase"/>
    <property type="match status" value="1"/>
</dbReference>
<dbReference type="EMBL" id="JAVREJ010000016">
    <property type="protein sequence ID" value="MDT0352111.1"/>
    <property type="molecule type" value="Genomic_DNA"/>
</dbReference>
<sequence>MSISAAPALGRAPLSVPTMWTPSVGTRCGVAQYADALVAALHRIGRPVAHTAEPGDDATVVHLQHEHSLVAPERVAEVARQARDRDVPFVVTEHSVRGQVDDWEGEVDALVAHSAEGVALLQERWPGRLVELIPHGCPAWFPPRKTRRGRMVATFGFLEPHKGLPALLDAAAAVGDVELLLIGSTREAWAEEWLAGLDLPVTVRRVAEFLEEEEIARRLAAEADVLVFPYAPPRFAAVSGAVRVGLASGVPVLTTPTTWFADLRDVTLQTDDLAAGIARLLDDTASRDALSDGARRHCAEHSWERTAHRHADLYDALRH</sequence>
<accession>A0ABU2NED8</accession>
<protein>
    <submittedName>
        <fullName evidence="1">Glycosyltransferase</fullName>
        <ecNumber evidence="1">2.4.-.-</ecNumber>
    </submittedName>
</protein>
<keyword evidence="1" id="KW-0808">Transferase</keyword>
<gene>
    <name evidence="1" type="ORF">RM445_21510</name>
</gene>